<comment type="caution">
    <text evidence="1">The sequence shown here is derived from an EMBL/GenBank/DDBJ whole genome shotgun (WGS) entry which is preliminary data.</text>
</comment>
<dbReference type="EMBL" id="PNGC01000002">
    <property type="protein sequence ID" value="PMB89257.1"/>
    <property type="molecule type" value="Genomic_DNA"/>
</dbReference>
<evidence type="ECO:0000313" key="2">
    <source>
        <dbReference type="Proteomes" id="UP000243201"/>
    </source>
</evidence>
<dbReference type="Proteomes" id="UP000243201">
    <property type="component" value="Unassembled WGS sequence"/>
</dbReference>
<dbReference type="RefSeq" id="WP_102184302.1">
    <property type="nucleotide sequence ID" value="NZ_PNGC01000002.1"/>
</dbReference>
<reference evidence="1 2" key="1">
    <citation type="submission" date="2017-09" db="EMBL/GenBank/DDBJ databases">
        <title>Bacterial strain isolated from the female urinary microbiota.</title>
        <authorList>
            <person name="Thomas-White K."/>
            <person name="Kumar N."/>
            <person name="Forster S."/>
            <person name="Putonti C."/>
            <person name="Lawley T."/>
            <person name="Wolfe A.J."/>
        </authorList>
    </citation>
    <scope>NUCLEOTIDE SEQUENCE [LARGE SCALE GENOMIC DNA]</scope>
    <source>
        <strain evidence="1 2">UMB0744</strain>
    </source>
</reference>
<gene>
    <name evidence="1" type="ORF">CJ240_05685</name>
</gene>
<name>A0ABX4UPB1_9ACTO</name>
<accession>A0ABX4UPB1</accession>
<keyword evidence="2" id="KW-1185">Reference proteome</keyword>
<protein>
    <submittedName>
        <fullName evidence="1">Uncharacterized protein</fullName>
    </submittedName>
</protein>
<organism evidence="1 2">
    <name type="scientific">Varibaculum cambriense</name>
    <dbReference type="NCBI Taxonomy" id="184870"/>
    <lineage>
        <taxon>Bacteria</taxon>
        <taxon>Bacillati</taxon>
        <taxon>Actinomycetota</taxon>
        <taxon>Actinomycetes</taxon>
        <taxon>Actinomycetales</taxon>
        <taxon>Actinomycetaceae</taxon>
        <taxon>Varibaculum</taxon>
    </lineage>
</organism>
<evidence type="ECO:0000313" key="1">
    <source>
        <dbReference type="EMBL" id="PMB89257.1"/>
    </source>
</evidence>
<sequence length="111" mass="12752">MLRNKDRQLAKKARAQSERLAFPGGDTDRAARQLRTAGQDFIQWLDDLDDERLIEKIPNINKRLDYVCSLAVEAQKDSAEFIGRIWDIRITLGKLATRAKNRHNQEEGGEC</sequence>
<proteinExistence type="predicted"/>